<evidence type="ECO:0000259" key="2">
    <source>
        <dbReference type="Pfam" id="PF03551"/>
    </source>
</evidence>
<organism evidence="3 4">
    <name type="scientific">Candidimonas humi</name>
    <dbReference type="NCBI Taxonomy" id="683355"/>
    <lineage>
        <taxon>Bacteria</taxon>
        <taxon>Pseudomonadati</taxon>
        <taxon>Pseudomonadota</taxon>
        <taxon>Betaproteobacteria</taxon>
        <taxon>Burkholderiales</taxon>
        <taxon>Alcaligenaceae</taxon>
        <taxon>Candidimonas</taxon>
    </lineage>
</organism>
<proteinExistence type="predicted"/>
<reference evidence="4" key="1">
    <citation type="journal article" date="2019" name="Int. J. Syst. Evol. Microbiol.">
        <title>The Global Catalogue of Microorganisms (GCM) 10K type strain sequencing project: providing services to taxonomists for standard genome sequencing and annotation.</title>
        <authorList>
            <consortium name="The Broad Institute Genomics Platform"/>
            <consortium name="The Broad Institute Genome Sequencing Center for Infectious Disease"/>
            <person name="Wu L."/>
            <person name="Ma J."/>
        </authorList>
    </citation>
    <scope>NUCLEOTIDE SEQUENCE [LARGE SCALE GENOMIC DNA]</scope>
    <source>
        <strain evidence="4">LMG 24813</strain>
    </source>
</reference>
<feature type="domain" description="Transcription regulator PadR N-terminal" evidence="2">
    <location>
        <begin position="69"/>
        <end position="136"/>
    </location>
</feature>
<comment type="caution">
    <text evidence="3">The sequence shown here is derived from an EMBL/GenBank/DDBJ whole genome shotgun (WGS) entry which is preliminary data.</text>
</comment>
<gene>
    <name evidence="3" type="ORF">ACFOY1_18575</name>
</gene>
<dbReference type="RefSeq" id="WP_217965306.1">
    <property type="nucleotide sequence ID" value="NZ_JAHTBN010000006.1"/>
</dbReference>
<dbReference type="PANTHER" id="PTHR43252:SF7">
    <property type="entry name" value="TRANSCRIPTIONAL REGULATOR YQJI"/>
    <property type="match status" value="1"/>
</dbReference>
<sequence length="229" mass="25464">MHAWNKFSLSRLWHPGCAVFPEGGGGRHGHGHHGRGGRGRPGDWDGMGDDGGRFTRGRKFGADDLQLMLLALIEERPSHGYELIKELESRSNGFYNPSPGVVYPALTYLAELDYTTAETEGNRKRFHLAPAGKEHLLANRDRIELLFAVLSHMARKMAWMKRAWNSEAGEGADAAEPEEQDGWLPEFVAARRALKMALLRRSAAPAEEQRRIAAILQRATAEILDGAEQ</sequence>
<evidence type="ECO:0000313" key="4">
    <source>
        <dbReference type="Proteomes" id="UP001595848"/>
    </source>
</evidence>
<accession>A0ABV8P4A9</accession>
<dbReference type="InterPro" id="IPR005149">
    <property type="entry name" value="Tscrpt_reg_PadR_N"/>
</dbReference>
<dbReference type="Proteomes" id="UP001595848">
    <property type="component" value="Unassembled WGS sequence"/>
</dbReference>
<evidence type="ECO:0000256" key="1">
    <source>
        <dbReference type="SAM" id="MobiDB-lite"/>
    </source>
</evidence>
<keyword evidence="4" id="KW-1185">Reference proteome</keyword>
<protein>
    <submittedName>
        <fullName evidence="3">PadR family transcriptional regulator</fullName>
    </submittedName>
</protein>
<dbReference type="PANTHER" id="PTHR43252">
    <property type="entry name" value="TRANSCRIPTIONAL REGULATOR YQJI"/>
    <property type="match status" value="1"/>
</dbReference>
<evidence type="ECO:0000313" key="3">
    <source>
        <dbReference type="EMBL" id="MFC4202960.1"/>
    </source>
</evidence>
<feature type="region of interest" description="Disordered" evidence="1">
    <location>
        <begin position="24"/>
        <end position="45"/>
    </location>
</feature>
<dbReference type="EMBL" id="JBHSBV010000007">
    <property type="protein sequence ID" value="MFC4202960.1"/>
    <property type="molecule type" value="Genomic_DNA"/>
</dbReference>
<dbReference type="Pfam" id="PF03551">
    <property type="entry name" value="PadR"/>
    <property type="match status" value="1"/>
</dbReference>
<name>A0ABV8P4A9_9BURK</name>
<feature type="compositionally biased region" description="Basic residues" evidence="1">
    <location>
        <begin position="27"/>
        <end position="38"/>
    </location>
</feature>